<protein>
    <submittedName>
        <fullName evidence="1">Uncharacterized protein</fullName>
    </submittedName>
</protein>
<keyword evidence="2" id="KW-1185">Reference proteome</keyword>
<reference evidence="1 2" key="1">
    <citation type="journal article" date="2020" name="Insects">
        <title>Bacteria Belonging to Pseudomonas typographi sp. nov. from the Bark Beetle Ips typographus Have Genomic Potential to Aid in the Host Ecology.</title>
        <authorList>
            <person name="Peral-Aranega E."/>
            <person name="Saati-Santamaria Z."/>
            <person name="Kolarik M."/>
            <person name="Rivas R."/>
            <person name="Garcia-Fraile P."/>
        </authorList>
    </citation>
    <scope>NUCLEOTIDE SEQUENCE [LARGE SCALE GENOMIC DNA]</scope>
    <source>
        <strain evidence="1 2">CA3A</strain>
    </source>
</reference>
<accession>A0ABR7ZAM2</accession>
<evidence type="ECO:0000313" key="1">
    <source>
        <dbReference type="EMBL" id="MBD1602575.1"/>
    </source>
</evidence>
<sequence length="85" mass="9563">YRDVILNDRYGLGRFISDAQVDKWALYQIAQYCDELVDDGKGGTEPRFTCNLFLQSRADALQVLQDLASIFRGMAYYAGSEVVAS</sequence>
<gene>
    <name evidence="1" type="ORF">HAQ05_28330</name>
</gene>
<feature type="non-terminal residue" evidence="1">
    <location>
        <position position="85"/>
    </location>
</feature>
<dbReference type="RefSeq" id="WP_190427761.1">
    <property type="nucleotide sequence ID" value="NZ_JAAOCA010000172.1"/>
</dbReference>
<comment type="caution">
    <text evidence="1">The sequence shown here is derived from an EMBL/GenBank/DDBJ whole genome shotgun (WGS) entry which is preliminary data.</text>
</comment>
<dbReference type="Proteomes" id="UP000805841">
    <property type="component" value="Unassembled WGS sequence"/>
</dbReference>
<name>A0ABR7ZAM2_9PSED</name>
<dbReference type="PANTHER" id="PTHR36251">
    <property type="entry name" value="FELS-1 PROPHAGE HOST SPECIFICITY PROTEIN-RELATED"/>
    <property type="match status" value="1"/>
</dbReference>
<dbReference type="InterPro" id="IPR053171">
    <property type="entry name" value="Viral_Tip_Attach_Protein"/>
</dbReference>
<dbReference type="EMBL" id="JAAOCA010000172">
    <property type="protein sequence ID" value="MBD1602575.1"/>
    <property type="molecule type" value="Genomic_DNA"/>
</dbReference>
<evidence type="ECO:0000313" key="2">
    <source>
        <dbReference type="Proteomes" id="UP000805841"/>
    </source>
</evidence>
<organism evidence="1 2">
    <name type="scientific">Pseudomonas typographi</name>
    <dbReference type="NCBI Taxonomy" id="2715964"/>
    <lineage>
        <taxon>Bacteria</taxon>
        <taxon>Pseudomonadati</taxon>
        <taxon>Pseudomonadota</taxon>
        <taxon>Gammaproteobacteria</taxon>
        <taxon>Pseudomonadales</taxon>
        <taxon>Pseudomonadaceae</taxon>
        <taxon>Pseudomonas</taxon>
    </lineage>
</organism>
<dbReference type="PANTHER" id="PTHR36251:SF2">
    <property type="entry name" value="GIFSY-2 PROPHAGE HOST SPECIFICITY PROTEIN J, PHAGE LAMBDA"/>
    <property type="match status" value="1"/>
</dbReference>
<feature type="non-terminal residue" evidence="1">
    <location>
        <position position="1"/>
    </location>
</feature>
<proteinExistence type="predicted"/>